<proteinExistence type="predicted"/>
<gene>
    <name evidence="1" type="ORF">NEZAVI_LOCUS10590</name>
</gene>
<name>A0A9P0HGK8_NEZVI</name>
<dbReference type="AlphaFoldDB" id="A0A9P0HGK8"/>
<keyword evidence="2" id="KW-1185">Reference proteome</keyword>
<dbReference type="Proteomes" id="UP001152798">
    <property type="component" value="Chromosome 5"/>
</dbReference>
<accession>A0A9P0HGK8</accession>
<sequence length="69" mass="8193">MEAKHNKLDTSCSVHWTLTDTFQLYPRAWRRIRRSKSGTIESVHWTCTVESFQRSNKPRWKLGSSWILG</sequence>
<dbReference type="EMBL" id="OV725081">
    <property type="protein sequence ID" value="CAH1401598.1"/>
    <property type="molecule type" value="Genomic_DNA"/>
</dbReference>
<evidence type="ECO:0000313" key="1">
    <source>
        <dbReference type="EMBL" id="CAH1401598.1"/>
    </source>
</evidence>
<evidence type="ECO:0000313" key="2">
    <source>
        <dbReference type="Proteomes" id="UP001152798"/>
    </source>
</evidence>
<reference evidence="1" key="1">
    <citation type="submission" date="2022-01" db="EMBL/GenBank/DDBJ databases">
        <authorList>
            <person name="King R."/>
        </authorList>
    </citation>
    <scope>NUCLEOTIDE SEQUENCE</scope>
</reference>
<organism evidence="1 2">
    <name type="scientific">Nezara viridula</name>
    <name type="common">Southern green stink bug</name>
    <name type="synonym">Cimex viridulus</name>
    <dbReference type="NCBI Taxonomy" id="85310"/>
    <lineage>
        <taxon>Eukaryota</taxon>
        <taxon>Metazoa</taxon>
        <taxon>Ecdysozoa</taxon>
        <taxon>Arthropoda</taxon>
        <taxon>Hexapoda</taxon>
        <taxon>Insecta</taxon>
        <taxon>Pterygota</taxon>
        <taxon>Neoptera</taxon>
        <taxon>Paraneoptera</taxon>
        <taxon>Hemiptera</taxon>
        <taxon>Heteroptera</taxon>
        <taxon>Panheteroptera</taxon>
        <taxon>Pentatomomorpha</taxon>
        <taxon>Pentatomoidea</taxon>
        <taxon>Pentatomidae</taxon>
        <taxon>Pentatominae</taxon>
        <taxon>Nezara</taxon>
    </lineage>
</organism>
<protein>
    <submittedName>
        <fullName evidence="1">Uncharacterized protein</fullName>
    </submittedName>
</protein>